<keyword evidence="2 4" id="KW-0238">DNA-binding</keyword>
<dbReference type="InterPro" id="IPR001647">
    <property type="entry name" value="HTH_TetR"/>
</dbReference>
<dbReference type="InterPro" id="IPR036271">
    <property type="entry name" value="Tet_transcr_reg_TetR-rel_C_sf"/>
</dbReference>
<feature type="domain" description="HTH tetR-type" evidence="6">
    <location>
        <begin position="1"/>
        <end position="61"/>
    </location>
</feature>
<evidence type="ECO:0000313" key="7">
    <source>
        <dbReference type="EMBL" id="RJP73919.1"/>
    </source>
</evidence>
<accession>A0A419F633</accession>
<dbReference type="Gene3D" id="1.10.357.10">
    <property type="entry name" value="Tetracycline Repressor, domain 2"/>
    <property type="match status" value="1"/>
</dbReference>
<evidence type="ECO:0000256" key="3">
    <source>
        <dbReference type="ARBA" id="ARBA00023163"/>
    </source>
</evidence>
<keyword evidence="1" id="KW-0805">Transcription regulation</keyword>
<dbReference type="PANTHER" id="PTHR47506">
    <property type="entry name" value="TRANSCRIPTIONAL REGULATORY PROTEIN"/>
    <property type="match status" value="1"/>
</dbReference>
<feature type="DNA-binding region" description="H-T-H motif" evidence="4">
    <location>
        <begin position="24"/>
        <end position="43"/>
    </location>
</feature>
<dbReference type="SUPFAM" id="SSF48498">
    <property type="entry name" value="Tetracyclin repressor-like, C-terminal domain"/>
    <property type="match status" value="1"/>
</dbReference>
<dbReference type="PRINTS" id="PR00455">
    <property type="entry name" value="HTHTETR"/>
</dbReference>
<comment type="caution">
    <text evidence="7">The sequence shown here is derived from an EMBL/GenBank/DDBJ whole genome shotgun (WGS) entry which is preliminary data.</text>
</comment>
<organism evidence="7 8">
    <name type="scientific">Candidatus Abyssobacteria bacterium SURF_17</name>
    <dbReference type="NCBI Taxonomy" id="2093361"/>
    <lineage>
        <taxon>Bacteria</taxon>
        <taxon>Pseudomonadati</taxon>
        <taxon>Candidatus Hydrogenedentota</taxon>
        <taxon>Candidatus Abyssobacteria</taxon>
    </lineage>
</organism>
<dbReference type="EMBL" id="QZKI01000022">
    <property type="protein sequence ID" value="RJP73919.1"/>
    <property type="molecule type" value="Genomic_DNA"/>
</dbReference>
<evidence type="ECO:0000313" key="8">
    <source>
        <dbReference type="Proteomes" id="UP000285961"/>
    </source>
</evidence>
<evidence type="ECO:0000256" key="1">
    <source>
        <dbReference type="ARBA" id="ARBA00023015"/>
    </source>
</evidence>
<dbReference type="GO" id="GO:0003677">
    <property type="term" value="F:DNA binding"/>
    <property type="evidence" value="ECO:0007669"/>
    <property type="project" value="UniProtKB-UniRule"/>
</dbReference>
<dbReference type="PROSITE" id="PS50977">
    <property type="entry name" value="HTH_TETR_2"/>
    <property type="match status" value="1"/>
</dbReference>
<proteinExistence type="predicted"/>
<dbReference type="SUPFAM" id="SSF46689">
    <property type="entry name" value="Homeodomain-like"/>
    <property type="match status" value="1"/>
</dbReference>
<dbReference type="Proteomes" id="UP000285961">
    <property type="component" value="Unassembled WGS sequence"/>
</dbReference>
<dbReference type="InterPro" id="IPR009057">
    <property type="entry name" value="Homeodomain-like_sf"/>
</dbReference>
<dbReference type="Pfam" id="PF16925">
    <property type="entry name" value="TetR_C_13"/>
    <property type="match status" value="1"/>
</dbReference>
<keyword evidence="3" id="KW-0804">Transcription</keyword>
<evidence type="ECO:0000259" key="6">
    <source>
        <dbReference type="PROSITE" id="PS50977"/>
    </source>
</evidence>
<evidence type="ECO:0000256" key="4">
    <source>
        <dbReference type="PROSITE-ProRule" id="PRU00335"/>
    </source>
</evidence>
<reference evidence="7 8" key="1">
    <citation type="journal article" date="2017" name="ISME J.">
        <title>Energy and carbon metabolisms in a deep terrestrial subsurface fluid microbial community.</title>
        <authorList>
            <person name="Momper L."/>
            <person name="Jungbluth S.P."/>
            <person name="Lee M.D."/>
            <person name="Amend J.P."/>
        </authorList>
    </citation>
    <scope>NUCLEOTIDE SEQUENCE [LARGE SCALE GENOMIC DNA]</scope>
    <source>
        <strain evidence="7">SURF_17</strain>
    </source>
</reference>
<protein>
    <submittedName>
        <fullName evidence="7">TetR/AcrR family transcriptional regulator</fullName>
    </submittedName>
</protein>
<dbReference type="Pfam" id="PF00440">
    <property type="entry name" value="TetR_N"/>
    <property type="match status" value="1"/>
</dbReference>
<name>A0A419F633_9BACT</name>
<evidence type="ECO:0000256" key="5">
    <source>
        <dbReference type="SAM" id="MobiDB-lite"/>
    </source>
</evidence>
<gene>
    <name evidence="7" type="ORF">C4532_03595</name>
</gene>
<feature type="region of interest" description="Disordered" evidence="5">
    <location>
        <begin position="197"/>
        <end position="220"/>
    </location>
</feature>
<dbReference type="AlphaFoldDB" id="A0A419F633"/>
<sequence>MSAKQKILIEAAKLIHTKGFNNTSIQDILDIASVTKSNFYYHFDSKEQLGFEVLTGRMQWFYGRVIEPSLDNPALNPLQRIYAFLDGILALGTSPLGELGCPFGNLAQEMSAIHEPLRQALSAFFRAGADRLEHCFEEGKQAGIFREQLPSSQIAEFVLAQTQGMFLLRKTHKDPQIMERNIDMLHQLIEGWLTHEGKQATNRQEEIRETLPEPKTEGFE</sequence>
<dbReference type="InterPro" id="IPR011075">
    <property type="entry name" value="TetR_C"/>
</dbReference>
<dbReference type="PANTHER" id="PTHR47506:SF6">
    <property type="entry name" value="HTH-TYPE TRANSCRIPTIONAL REPRESSOR NEMR"/>
    <property type="match status" value="1"/>
</dbReference>
<evidence type="ECO:0000256" key="2">
    <source>
        <dbReference type="ARBA" id="ARBA00023125"/>
    </source>
</evidence>